<keyword evidence="2" id="KW-1185">Reference proteome</keyword>
<dbReference type="Proteomes" id="UP000479000">
    <property type="component" value="Unassembled WGS sequence"/>
</dbReference>
<evidence type="ECO:0000313" key="1">
    <source>
        <dbReference type="EMBL" id="CAB0005978.1"/>
    </source>
</evidence>
<feature type="non-terminal residue" evidence="1">
    <location>
        <position position="1"/>
    </location>
</feature>
<dbReference type="EMBL" id="CADCXU010017049">
    <property type="protein sequence ID" value="CAB0005978.1"/>
    <property type="molecule type" value="Genomic_DNA"/>
</dbReference>
<evidence type="ECO:0000313" key="2">
    <source>
        <dbReference type="Proteomes" id="UP000479000"/>
    </source>
</evidence>
<sequence length="142" mass="15254">MGESPLCTCLHKNLVVSRSGLVPVLRPIKHPPSGGRRLSRATLGIPLTQKGGHYRESSGFSKGVETSVKFESGVAGLFRGSVQLKGSGITVTVTATRYGFLESFRRDPGGDKQTMLSAPVSKLNVRSVYRSLEGGFFQESII</sequence>
<protein>
    <submittedName>
        <fullName evidence="1">Uncharacterized protein</fullName>
    </submittedName>
</protein>
<proteinExistence type="predicted"/>
<accession>A0A6H5GT81</accession>
<dbReference type="AlphaFoldDB" id="A0A6H5GT81"/>
<organism evidence="1 2">
    <name type="scientific">Nesidiocoris tenuis</name>
    <dbReference type="NCBI Taxonomy" id="355587"/>
    <lineage>
        <taxon>Eukaryota</taxon>
        <taxon>Metazoa</taxon>
        <taxon>Ecdysozoa</taxon>
        <taxon>Arthropoda</taxon>
        <taxon>Hexapoda</taxon>
        <taxon>Insecta</taxon>
        <taxon>Pterygota</taxon>
        <taxon>Neoptera</taxon>
        <taxon>Paraneoptera</taxon>
        <taxon>Hemiptera</taxon>
        <taxon>Heteroptera</taxon>
        <taxon>Panheteroptera</taxon>
        <taxon>Cimicomorpha</taxon>
        <taxon>Miridae</taxon>
        <taxon>Dicyphina</taxon>
        <taxon>Nesidiocoris</taxon>
    </lineage>
</organism>
<reference evidence="1 2" key="1">
    <citation type="submission" date="2020-02" db="EMBL/GenBank/DDBJ databases">
        <authorList>
            <person name="Ferguson B K."/>
        </authorList>
    </citation>
    <scope>NUCLEOTIDE SEQUENCE [LARGE SCALE GENOMIC DNA]</scope>
</reference>
<feature type="non-terminal residue" evidence="1">
    <location>
        <position position="142"/>
    </location>
</feature>
<name>A0A6H5GT81_9HEMI</name>
<gene>
    <name evidence="1" type="ORF">NTEN_LOCUS11455</name>
</gene>